<dbReference type="AlphaFoldDB" id="A0AA38CQ52"/>
<feature type="non-terminal residue" evidence="2">
    <location>
        <position position="317"/>
    </location>
</feature>
<name>A0AA38CQ52_TAXCH</name>
<gene>
    <name evidence="2" type="ORF">KI387_013060</name>
</gene>
<keyword evidence="1" id="KW-1133">Transmembrane helix</keyword>
<evidence type="ECO:0000313" key="3">
    <source>
        <dbReference type="Proteomes" id="UP000824469"/>
    </source>
</evidence>
<keyword evidence="1" id="KW-0812">Transmembrane</keyword>
<comment type="caution">
    <text evidence="2">The sequence shown here is derived from an EMBL/GenBank/DDBJ whole genome shotgun (WGS) entry which is preliminary data.</text>
</comment>
<organism evidence="2 3">
    <name type="scientific">Taxus chinensis</name>
    <name type="common">Chinese yew</name>
    <name type="synonym">Taxus wallichiana var. chinensis</name>
    <dbReference type="NCBI Taxonomy" id="29808"/>
    <lineage>
        <taxon>Eukaryota</taxon>
        <taxon>Viridiplantae</taxon>
        <taxon>Streptophyta</taxon>
        <taxon>Embryophyta</taxon>
        <taxon>Tracheophyta</taxon>
        <taxon>Spermatophyta</taxon>
        <taxon>Pinopsida</taxon>
        <taxon>Pinidae</taxon>
        <taxon>Conifers II</taxon>
        <taxon>Cupressales</taxon>
        <taxon>Taxaceae</taxon>
        <taxon>Taxus</taxon>
    </lineage>
</organism>
<dbReference type="PANTHER" id="PTHR33918">
    <property type="entry name" value="OS01G0704200 PROTEIN"/>
    <property type="match status" value="1"/>
</dbReference>
<protein>
    <submittedName>
        <fullName evidence="2">Uncharacterized protein</fullName>
    </submittedName>
</protein>
<evidence type="ECO:0000313" key="2">
    <source>
        <dbReference type="EMBL" id="KAH9301477.1"/>
    </source>
</evidence>
<sequence>VKSTGKCIQGHKENAQQLASGQRKLDTLFKFFSKWSLCSPEGSGHKVSMRRRVETYISAVPEGKDSGIGLKSEQDLQGPLEHTFKETVLSSEHEALHQSQNVNGKPGFVSFYGAIHKHLEEEDYRFISSRGQQSLVWLLGPFLLVASVVFPPFYLRKVFEALFEDSLLTDFLILLFTDAVFYSGVAVFLLVTDYVQRPYFQFLADKRSIDNKLHGYRVVSIATLVLSVLLPLVSLGLVWSWTGPAASAAIAPYLVGLIVQFAFEQYVQRRKSCVWPLVPIVFQVYRLHQLNRASQLVAGLIFSLRGVESNPETMAIT</sequence>
<dbReference type="GO" id="GO:0009507">
    <property type="term" value="C:chloroplast"/>
    <property type="evidence" value="ECO:0007669"/>
    <property type="project" value="TreeGrafter"/>
</dbReference>
<feature type="transmembrane region" description="Helical" evidence="1">
    <location>
        <begin position="245"/>
        <end position="263"/>
    </location>
</feature>
<reference evidence="2 3" key="1">
    <citation type="journal article" date="2021" name="Nat. Plants">
        <title>The Taxus genome provides insights into paclitaxel biosynthesis.</title>
        <authorList>
            <person name="Xiong X."/>
            <person name="Gou J."/>
            <person name="Liao Q."/>
            <person name="Li Y."/>
            <person name="Zhou Q."/>
            <person name="Bi G."/>
            <person name="Li C."/>
            <person name="Du R."/>
            <person name="Wang X."/>
            <person name="Sun T."/>
            <person name="Guo L."/>
            <person name="Liang H."/>
            <person name="Lu P."/>
            <person name="Wu Y."/>
            <person name="Zhang Z."/>
            <person name="Ro D.K."/>
            <person name="Shang Y."/>
            <person name="Huang S."/>
            <person name="Yan J."/>
        </authorList>
    </citation>
    <scope>NUCLEOTIDE SEQUENCE [LARGE SCALE GENOMIC DNA]</scope>
    <source>
        <strain evidence="2">Ta-2019</strain>
    </source>
</reference>
<proteinExistence type="predicted"/>
<feature type="transmembrane region" description="Helical" evidence="1">
    <location>
        <begin position="216"/>
        <end position="239"/>
    </location>
</feature>
<dbReference type="Proteomes" id="UP000824469">
    <property type="component" value="Unassembled WGS sequence"/>
</dbReference>
<keyword evidence="3" id="KW-1185">Reference proteome</keyword>
<dbReference type="EMBL" id="JAHRHJ020000009">
    <property type="protein sequence ID" value="KAH9301477.1"/>
    <property type="molecule type" value="Genomic_DNA"/>
</dbReference>
<accession>A0AA38CQ52</accession>
<feature type="transmembrane region" description="Helical" evidence="1">
    <location>
        <begin position="135"/>
        <end position="155"/>
    </location>
</feature>
<feature type="transmembrane region" description="Helical" evidence="1">
    <location>
        <begin position="171"/>
        <end position="195"/>
    </location>
</feature>
<dbReference type="OMA" id="FAFEQYV"/>
<keyword evidence="1" id="KW-0472">Membrane</keyword>
<dbReference type="PANTHER" id="PTHR33918:SF2">
    <property type="entry name" value="OS01G0704200 PROTEIN"/>
    <property type="match status" value="1"/>
</dbReference>
<feature type="non-terminal residue" evidence="2">
    <location>
        <position position="1"/>
    </location>
</feature>
<evidence type="ECO:0000256" key="1">
    <source>
        <dbReference type="SAM" id="Phobius"/>
    </source>
</evidence>